<dbReference type="AlphaFoldDB" id="Q08QM2"/>
<organism evidence="1 2">
    <name type="scientific">Stigmatella aurantiaca (strain DW4/3-1)</name>
    <dbReference type="NCBI Taxonomy" id="378806"/>
    <lineage>
        <taxon>Bacteria</taxon>
        <taxon>Pseudomonadati</taxon>
        <taxon>Myxococcota</taxon>
        <taxon>Myxococcia</taxon>
        <taxon>Myxococcales</taxon>
        <taxon>Cystobacterineae</taxon>
        <taxon>Archangiaceae</taxon>
        <taxon>Stigmatella</taxon>
    </lineage>
</organism>
<reference evidence="1 2" key="1">
    <citation type="submission" date="2006-04" db="EMBL/GenBank/DDBJ databases">
        <authorList>
            <person name="Nierman W.C."/>
        </authorList>
    </citation>
    <scope>NUCLEOTIDE SEQUENCE [LARGE SCALE GENOMIC DNA]</scope>
    <source>
        <strain evidence="1 2">DW4/3-1</strain>
    </source>
</reference>
<dbReference type="EMBL" id="AAMD01000206">
    <property type="protein sequence ID" value="EAU62773.1"/>
    <property type="molecule type" value="Genomic_DNA"/>
</dbReference>
<accession>Q08QM2</accession>
<evidence type="ECO:0000313" key="1">
    <source>
        <dbReference type="EMBL" id="EAU62773.1"/>
    </source>
</evidence>
<dbReference type="Proteomes" id="UP000032702">
    <property type="component" value="Unassembled WGS sequence"/>
</dbReference>
<protein>
    <submittedName>
        <fullName evidence="1">Uncharacterized protein</fullName>
    </submittedName>
</protein>
<gene>
    <name evidence="1" type="ORF">STIAU_6078</name>
</gene>
<comment type="caution">
    <text evidence="1">The sequence shown here is derived from an EMBL/GenBank/DDBJ whole genome shotgun (WGS) entry which is preliminary data.</text>
</comment>
<proteinExistence type="predicted"/>
<name>Q08QM2_STIAD</name>
<evidence type="ECO:0000313" key="2">
    <source>
        <dbReference type="Proteomes" id="UP000032702"/>
    </source>
</evidence>
<sequence length="47" mass="5147">MFFVARNAGAALTFLTHPDGDADAHLWSTSPCHQASADLIFRTLCIR</sequence>